<proteinExistence type="predicted"/>
<evidence type="ECO:0000313" key="1">
    <source>
        <dbReference type="EMBL" id="KAI3669171.1"/>
    </source>
</evidence>
<reference evidence="2" key="1">
    <citation type="journal article" date="2022" name="Mol. Ecol. Resour.">
        <title>The genomes of chicory, endive, great burdock and yacon provide insights into Asteraceae palaeo-polyploidization history and plant inulin production.</title>
        <authorList>
            <person name="Fan W."/>
            <person name="Wang S."/>
            <person name="Wang H."/>
            <person name="Wang A."/>
            <person name="Jiang F."/>
            <person name="Liu H."/>
            <person name="Zhao H."/>
            <person name="Xu D."/>
            <person name="Zhang Y."/>
        </authorList>
    </citation>
    <scope>NUCLEOTIDE SEQUENCE [LARGE SCALE GENOMIC DNA]</scope>
    <source>
        <strain evidence="2">cv. Niubang</strain>
    </source>
</reference>
<name>A0ACB8XMM8_ARCLA</name>
<reference evidence="1 2" key="2">
    <citation type="journal article" date="2022" name="Mol. Ecol. Resour.">
        <title>The genomes of chicory, endive, great burdock and yacon provide insights into Asteraceae paleo-polyploidization history and plant inulin production.</title>
        <authorList>
            <person name="Fan W."/>
            <person name="Wang S."/>
            <person name="Wang H."/>
            <person name="Wang A."/>
            <person name="Jiang F."/>
            <person name="Liu H."/>
            <person name="Zhao H."/>
            <person name="Xu D."/>
            <person name="Zhang Y."/>
        </authorList>
    </citation>
    <scope>NUCLEOTIDE SEQUENCE [LARGE SCALE GENOMIC DNA]</scope>
    <source>
        <strain evidence="2">cv. Niubang</strain>
    </source>
</reference>
<gene>
    <name evidence="1" type="ORF">L6452_40397</name>
</gene>
<dbReference type="EMBL" id="CM042062">
    <property type="protein sequence ID" value="KAI3669171.1"/>
    <property type="molecule type" value="Genomic_DNA"/>
</dbReference>
<comment type="caution">
    <text evidence="1">The sequence shown here is derived from an EMBL/GenBank/DDBJ whole genome shotgun (WGS) entry which is preliminary data.</text>
</comment>
<dbReference type="Proteomes" id="UP001055879">
    <property type="component" value="Linkage Group LG16"/>
</dbReference>
<organism evidence="1 2">
    <name type="scientific">Arctium lappa</name>
    <name type="common">Greater burdock</name>
    <name type="synonym">Lappa major</name>
    <dbReference type="NCBI Taxonomy" id="4217"/>
    <lineage>
        <taxon>Eukaryota</taxon>
        <taxon>Viridiplantae</taxon>
        <taxon>Streptophyta</taxon>
        <taxon>Embryophyta</taxon>
        <taxon>Tracheophyta</taxon>
        <taxon>Spermatophyta</taxon>
        <taxon>Magnoliopsida</taxon>
        <taxon>eudicotyledons</taxon>
        <taxon>Gunneridae</taxon>
        <taxon>Pentapetalae</taxon>
        <taxon>asterids</taxon>
        <taxon>campanulids</taxon>
        <taxon>Asterales</taxon>
        <taxon>Asteraceae</taxon>
        <taxon>Carduoideae</taxon>
        <taxon>Cardueae</taxon>
        <taxon>Arctiinae</taxon>
        <taxon>Arctium</taxon>
    </lineage>
</organism>
<protein>
    <submittedName>
        <fullName evidence="1">Uncharacterized protein</fullName>
    </submittedName>
</protein>
<accession>A0ACB8XMM8</accession>
<sequence length="70" mass="8069">MSYKTIKKMREGKSKAKLEASLRKRFISFRIKTHCTGTYIDAGNMMITMVQTVADDASVRYSEQCDNLRD</sequence>
<evidence type="ECO:0000313" key="2">
    <source>
        <dbReference type="Proteomes" id="UP001055879"/>
    </source>
</evidence>
<keyword evidence="2" id="KW-1185">Reference proteome</keyword>